<evidence type="ECO:0000256" key="1">
    <source>
        <dbReference type="SAM" id="MobiDB-lite"/>
    </source>
</evidence>
<feature type="region of interest" description="Disordered" evidence="1">
    <location>
        <begin position="62"/>
        <end position="85"/>
    </location>
</feature>
<accession>A0A9P4YBC4</accession>
<evidence type="ECO:0000313" key="2">
    <source>
        <dbReference type="EMBL" id="KAF3769931.1"/>
    </source>
</evidence>
<keyword evidence="3" id="KW-1185">Reference proteome</keyword>
<gene>
    <name evidence="2" type="ORF">M406DRAFT_354182</name>
</gene>
<protein>
    <submittedName>
        <fullName evidence="2">Uncharacterized protein</fullName>
    </submittedName>
</protein>
<proteinExistence type="predicted"/>
<organism evidence="2 3">
    <name type="scientific">Cryphonectria parasitica (strain ATCC 38755 / EP155)</name>
    <dbReference type="NCBI Taxonomy" id="660469"/>
    <lineage>
        <taxon>Eukaryota</taxon>
        <taxon>Fungi</taxon>
        <taxon>Dikarya</taxon>
        <taxon>Ascomycota</taxon>
        <taxon>Pezizomycotina</taxon>
        <taxon>Sordariomycetes</taxon>
        <taxon>Sordariomycetidae</taxon>
        <taxon>Diaporthales</taxon>
        <taxon>Cryphonectriaceae</taxon>
        <taxon>Cryphonectria-Endothia species complex</taxon>
        <taxon>Cryphonectria</taxon>
    </lineage>
</organism>
<dbReference type="AlphaFoldDB" id="A0A9P4YBC4"/>
<dbReference type="Proteomes" id="UP000803844">
    <property type="component" value="Unassembled WGS sequence"/>
</dbReference>
<dbReference type="EMBL" id="MU032344">
    <property type="protein sequence ID" value="KAF3769931.1"/>
    <property type="molecule type" value="Genomic_DNA"/>
</dbReference>
<comment type="caution">
    <text evidence="2">The sequence shown here is derived from an EMBL/GenBank/DDBJ whole genome shotgun (WGS) entry which is preliminary data.</text>
</comment>
<reference evidence="2" key="1">
    <citation type="journal article" date="2020" name="Phytopathology">
        <title>Genome sequence of the chestnut blight fungus Cryphonectria parasitica EP155: A fundamental resource for an archetypical invasive plant pathogen.</title>
        <authorList>
            <person name="Crouch J.A."/>
            <person name="Dawe A."/>
            <person name="Aerts A."/>
            <person name="Barry K."/>
            <person name="Churchill A.C.L."/>
            <person name="Grimwood J."/>
            <person name="Hillman B."/>
            <person name="Milgroom M.G."/>
            <person name="Pangilinan J."/>
            <person name="Smith M."/>
            <person name="Salamov A."/>
            <person name="Schmutz J."/>
            <person name="Yadav J."/>
            <person name="Grigoriev I.V."/>
            <person name="Nuss D."/>
        </authorList>
    </citation>
    <scope>NUCLEOTIDE SEQUENCE</scope>
    <source>
        <strain evidence="2">EP155</strain>
    </source>
</reference>
<dbReference type="GeneID" id="63839980"/>
<evidence type="ECO:0000313" key="3">
    <source>
        <dbReference type="Proteomes" id="UP000803844"/>
    </source>
</evidence>
<dbReference type="RefSeq" id="XP_040780892.1">
    <property type="nucleotide sequence ID" value="XM_040922851.1"/>
</dbReference>
<sequence length="85" mass="9518">MQGPSRQRRVYVTQDEGFMTAPWASARGERAGYGVTAEDDQNTRHSKILLAQKEIWLWSTLGGQRRSQEDAHSRQSMTRPGGGAL</sequence>
<name>A0A9P4YBC4_CRYP1</name>